<dbReference type="Pfam" id="PF00078">
    <property type="entry name" value="RVT_1"/>
    <property type="match status" value="1"/>
</dbReference>
<dbReference type="EMBL" id="JACGWJ010000016">
    <property type="protein sequence ID" value="KAL0361132.1"/>
    <property type="molecule type" value="Genomic_DNA"/>
</dbReference>
<organism evidence="2">
    <name type="scientific">Sesamum radiatum</name>
    <name type="common">Black benniseed</name>
    <dbReference type="NCBI Taxonomy" id="300843"/>
    <lineage>
        <taxon>Eukaryota</taxon>
        <taxon>Viridiplantae</taxon>
        <taxon>Streptophyta</taxon>
        <taxon>Embryophyta</taxon>
        <taxon>Tracheophyta</taxon>
        <taxon>Spermatophyta</taxon>
        <taxon>Magnoliopsida</taxon>
        <taxon>eudicotyledons</taxon>
        <taxon>Gunneridae</taxon>
        <taxon>Pentapetalae</taxon>
        <taxon>asterids</taxon>
        <taxon>lamiids</taxon>
        <taxon>Lamiales</taxon>
        <taxon>Pedaliaceae</taxon>
        <taxon>Sesamum</taxon>
    </lineage>
</organism>
<name>A0AAW2Q0F9_SESRA</name>
<accession>A0AAW2Q0F9</accession>
<proteinExistence type="predicted"/>
<dbReference type="AlphaFoldDB" id="A0AAW2Q0F9"/>
<gene>
    <name evidence="2" type="ORF">Sradi_3797700</name>
</gene>
<dbReference type="InterPro" id="IPR000477">
    <property type="entry name" value="RT_dom"/>
</dbReference>
<dbReference type="SUPFAM" id="SSF56672">
    <property type="entry name" value="DNA/RNA polymerases"/>
    <property type="match status" value="1"/>
</dbReference>
<dbReference type="InterPro" id="IPR026960">
    <property type="entry name" value="RVT-Znf"/>
</dbReference>
<reference evidence="2" key="2">
    <citation type="journal article" date="2024" name="Plant">
        <title>Genomic evolution and insights into agronomic trait innovations of Sesamum species.</title>
        <authorList>
            <person name="Miao H."/>
            <person name="Wang L."/>
            <person name="Qu L."/>
            <person name="Liu H."/>
            <person name="Sun Y."/>
            <person name="Le M."/>
            <person name="Wang Q."/>
            <person name="Wei S."/>
            <person name="Zheng Y."/>
            <person name="Lin W."/>
            <person name="Duan Y."/>
            <person name="Cao H."/>
            <person name="Xiong S."/>
            <person name="Wang X."/>
            <person name="Wei L."/>
            <person name="Li C."/>
            <person name="Ma Q."/>
            <person name="Ju M."/>
            <person name="Zhao R."/>
            <person name="Li G."/>
            <person name="Mu C."/>
            <person name="Tian Q."/>
            <person name="Mei H."/>
            <person name="Zhang T."/>
            <person name="Gao T."/>
            <person name="Zhang H."/>
        </authorList>
    </citation>
    <scope>NUCLEOTIDE SEQUENCE</scope>
    <source>
        <strain evidence="2">G02</strain>
    </source>
</reference>
<dbReference type="PROSITE" id="PS50878">
    <property type="entry name" value="RT_POL"/>
    <property type="match status" value="1"/>
</dbReference>
<feature type="domain" description="Reverse transcriptase" evidence="1">
    <location>
        <begin position="1"/>
        <end position="137"/>
    </location>
</feature>
<dbReference type="PANTHER" id="PTHR33116">
    <property type="entry name" value="REVERSE TRANSCRIPTASE ZINC-BINDING DOMAIN-CONTAINING PROTEIN-RELATED-RELATED"/>
    <property type="match status" value="1"/>
</dbReference>
<evidence type="ECO:0000313" key="2">
    <source>
        <dbReference type="EMBL" id="KAL0361132.1"/>
    </source>
</evidence>
<sequence length="566" mass="64245">MLCVCSVSFSFILNGSSFGYLRPGRGLRQGDPLSPYLFLFCAEAFSGLVRRAEVDGVLRGVRVSRNRPRVSHLLFADDTLIFCDATPEAILTIHDVLTKFEGGTGLQVNYQKSAIVFSRNVPAHVQEELAAILGVIRIAKHEKYLGLPSLVGRSKREIFGHIKERVWTRLQGWTSRRLSQAGRAVLIQSVILSIPAYIMSWFLIPKSFLSELESMAANFFWDQDCNRKIHWVGWKALCKGKKDGDFFTAPIGSNPSYTWRSIVAARPLLTYGIRWEVGDGEMIRVLGDPWLPRPLTFRIISKPKSPRPTATVSALLDEDRNWKEALIREEFDGTDAEFRSAYALISAQESLLTGSVSSGTVSGLDGCWDFIWKAKVQPKVRLFAWRCCKDALSFCSNLLARGIRLDGKCLGCYREEEGLDHILRHCSFARLIWAMSNLPWQIISREGLSVEDWMRHTHKHLGSGCFERFFILAWLMWINRNNRIFVGRVLDAKELVDQAGSCLRLLDMVCGGSREGRYQEIKYTKKQMQMLRMHFADKFGTTLDDASESEDNSVTLILYPDLANYV</sequence>
<dbReference type="Pfam" id="PF13966">
    <property type="entry name" value="zf-RVT"/>
    <property type="match status" value="1"/>
</dbReference>
<dbReference type="InterPro" id="IPR043502">
    <property type="entry name" value="DNA/RNA_pol_sf"/>
</dbReference>
<protein>
    <recommendedName>
        <fullName evidence="1">Reverse transcriptase domain-containing protein</fullName>
    </recommendedName>
</protein>
<evidence type="ECO:0000259" key="1">
    <source>
        <dbReference type="PROSITE" id="PS50878"/>
    </source>
</evidence>
<dbReference type="PANTHER" id="PTHR33116:SF86">
    <property type="entry name" value="REVERSE TRANSCRIPTASE DOMAIN-CONTAINING PROTEIN"/>
    <property type="match status" value="1"/>
</dbReference>
<reference evidence="2" key="1">
    <citation type="submission" date="2020-06" db="EMBL/GenBank/DDBJ databases">
        <authorList>
            <person name="Li T."/>
            <person name="Hu X."/>
            <person name="Zhang T."/>
            <person name="Song X."/>
            <person name="Zhang H."/>
            <person name="Dai N."/>
            <person name="Sheng W."/>
            <person name="Hou X."/>
            <person name="Wei L."/>
        </authorList>
    </citation>
    <scope>NUCLEOTIDE SEQUENCE</scope>
    <source>
        <strain evidence="2">G02</strain>
        <tissue evidence="2">Leaf</tissue>
    </source>
</reference>
<comment type="caution">
    <text evidence="2">The sequence shown here is derived from an EMBL/GenBank/DDBJ whole genome shotgun (WGS) entry which is preliminary data.</text>
</comment>